<evidence type="ECO:0000313" key="2">
    <source>
        <dbReference type="EMBL" id="OXN00523.1"/>
    </source>
</evidence>
<evidence type="ECO:0000256" key="1">
    <source>
        <dbReference type="SAM" id="MobiDB-lite"/>
    </source>
</evidence>
<proteinExistence type="predicted"/>
<keyword evidence="3" id="KW-1185">Reference proteome</keyword>
<dbReference type="InterPro" id="IPR025329">
    <property type="entry name" value="DUF4235"/>
</dbReference>
<accession>A0A229VY21</accession>
<dbReference type="Proteomes" id="UP000215433">
    <property type="component" value="Unassembled WGS sequence"/>
</dbReference>
<reference evidence="2 3" key="1">
    <citation type="submission" date="2017-05" db="EMBL/GenBank/DDBJ databases">
        <title>Bifidobacterium vansinderenii sp. nov.</title>
        <authorList>
            <person name="Lugli G.A."/>
            <person name="Duranti S."/>
            <person name="Mangifesta M."/>
        </authorList>
    </citation>
    <scope>NUCLEOTIDE SEQUENCE [LARGE SCALE GENOMIC DNA]</scope>
    <source>
        <strain evidence="2 3">Tam10B</strain>
    </source>
</reference>
<dbReference type="AlphaFoldDB" id="A0A229VY21"/>
<sequence>MTDFHTSPSSNVDQIVDAFGRFDAKVDAMRERRLSDPDSLGDKLLKFALPSIAGFIASKAFQILWNSTVSNRTVKRSGRHTAQSDVSRETITDSGSLGDGVVDERESLFMSITFSALSAALSAVVSQLSDRGSQALVTRRHNHRSR</sequence>
<protein>
    <recommendedName>
        <fullName evidence="4">Membrane associated protein</fullName>
    </recommendedName>
</protein>
<comment type="caution">
    <text evidence="2">The sequence shown here is derived from an EMBL/GenBank/DDBJ whole genome shotgun (WGS) entry which is preliminary data.</text>
</comment>
<gene>
    <name evidence="2" type="ORF">Tam10B_1212</name>
</gene>
<evidence type="ECO:0008006" key="4">
    <source>
        <dbReference type="Google" id="ProtNLM"/>
    </source>
</evidence>
<dbReference type="EMBL" id="NEWD01000015">
    <property type="protein sequence ID" value="OXN00523.1"/>
    <property type="molecule type" value="Genomic_DNA"/>
</dbReference>
<name>A0A229VY21_9BIFI</name>
<dbReference type="OrthoDB" id="3240197at2"/>
<organism evidence="2 3">
    <name type="scientific">Bifidobacterium vansinderenii</name>
    <dbReference type="NCBI Taxonomy" id="1984871"/>
    <lineage>
        <taxon>Bacteria</taxon>
        <taxon>Bacillati</taxon>
        <taxon>Actinomycetota</taxon>
        <taxon>Actinomycetes</taxon>
        <taxon>Bifidobacteriales</taxon>
        <taxon>Bifidobacteriaceae</taxon>
        <taxon>Bifidobacterium</taxon>
    </lineage>
</organism>
<dbReference type="Pfam" id="PF14019">
    <property type="entry name" value="DUF4235"/>
    <property type="match status" value="1"/>
</dbReference>
<feature type="region of interest" description="Disordered" evidence="1">
    <location>
        <begin position="74"/>
        <end position="98"/>
    </location>
</feature>
<evidence type="ECO:0000313" key="3">
    <source>
        <dbReference type="Proteomes" id="UP000215433"/>
    </source>
</evidence>
<dbReference type="RefSeq" id="WP_093960379.1">
    <property type="nucleotide sequence ID" value="NZ_NEWD01000015.1"/>
</dbReference>